<keyword evidence="1" id="KW-0732">Signal</keyword>
<dbReference type="PANTHER" id="PTHR46825">
    <property type="entry name" value="D-ALANYL-D-ALANINE-CARBOXYPEPTIDASE/ENDOPEPTIDASE AMPH"/>
    <property type="match status" value="1"/>
</dbReference>
<dbReference type="InterPro" id="IPR050491">
    <property type="entry name" value="AmpC-like"/>
</dbReference>
<proteinExistence type="predicted"/>
<dbReference type="InterPro" id="IPR001466">
    <property type="entry name" value="Beta-lactam-related"/>
</dbReference>
<name>A0A1G7MB03_CHIFI</name>
<sequence>MRKVFIHLLALACCITQVKAQSAYDSVNVSIKKFMAEMNIPGFATCIVKDGKILWSNAYGQADIANKKAMSIDGIMNIGSVSKTFTTTAAMQLWEKGLIDLNADISSYLGLTIRNPKYPDKPITVFQILTHTSSIIDGKAYGESYACGDPTQSLNDWIRSTLTPDGTLYNNGDSFANWSPGDKRKYSNMAFGLLGLIVEKVAKQPFNLYCKEHIFQPLGMNKTGWMLSEVDTGNYIRPYAYITEESRKEYLNYARLFPNESEFKVGTYIPACLYSFPNYPDGLVRTSVQDLSLFLTALLNGGELNGKRILQQATIDKMFTPQLEAYTAQGLTWRTSEFEGKHSKAKLWGHSGLDPGIQTFLFFNRENKTGVITFQNSPSDGTPKIVGELYEAATSSKGN</sequence>
<evidence type="ECO:0000313" key="3">
    <source>
        <dbReference type="EMBL" id="SDF58957.1"/>
    </source>
</evidence>
<dbReference type="EMBL" id="FNBN01000002">
    <property type="protein sequence ID" value="SDF58957.1"/>
    <property type="molecule type" value="Genomic_DNA"/>
</dbReference>
<dbReference type="STRING" id="104663.SAMN04488121_102355"/>
<feature type="domain" description="Beta-lactamase-related" evidence="2">
    <location>
        <begin position="31"/>
        <end position="381"/>
    </location>
</feature>
<reference evidence="3 4" key="1">
    <citation type="submission" date="2016-10" db="EMBL/GenBank/DDBJ databases">
        <authorList>
            <person name="de Groot N.N."/>
        </authorList>
    </citation>
    <scope>NUCLEOTIDE SEQUENCE [LARGE SCALE GENOMIC DNA]</scope>
    <source>
        <strain evidence="3 4">DSM 527</strain>
    </source>
</reference>
<evidence type="ECO:0000256" key="1">
    <source>
        <dbReference type="SAM" id="SignalP"/>
    </source>
</evidence>
<dbReference type="Gene3D" id="3.40.710.10">
    <property type="entry name" value="DD-peptidase/beta-lactamase superfamily"/>
    <property type="match status" value="1"/>
</dbReference>
<evidence type="ECO:0000313" key="4">
    <source>
        <dbReference type="Proteomes" id="UP000199045"/>
    </source>
</evidence>
<dbReference type="Pfam" id="PF00144">
    <property type="entry name" value="Beta-lactamase"/>
    <property type="match status" value="1"/>
</dbReference>
<evidence type="ECO:0000259" key="2">
    <source>
        <dbReference type="Pfam" id="PF00144"/>
    </source>
</evidence>
<dbReference type="SUPFAM" id="SSF56601">
    <property type="entry name" value="beta-lactamase/transpeptidase-like"/>
    <property type="match status" value="1"/>
</dbReference>
<dbReference type="RefSeq" id="WP_089830637.1">
    <property type="nucleotide sequence ID" value="NZ_FNBN01000002.1"/>
</dbReference>
<feature type="signal peptide" evidence="1">
    <location>
        <begin position="1"/>
        <end position="20"/>
    </location>
</feature>
<dbReference type="OrthoDB" id="846150at2"/>
<dbReference type="AlphaFoldDB" id="A0A1G7MB03"/>
<gene>
    <name evidence="3" type="ORF">SAMN04488121_102355</name>
</gene>
<dbReference type="InterPro" id="IPR012338">
    <property type="entry name" value="Beta-lactam/transpept-like"/>
</dbReference>
<feature type="chain" id="PRO_5011769825" evidence="1">
    <location>
        <begin position="21"/>
        <end position="399"/>
    </location>
</feature>
<organism evidence="3 4">
    <name type="scientific">Chitinophaga filiformis</name>
    <name type="common">Myxococcus filiformis</name>
    <name type="synonym">Flexibacter filiformis</name>
    <dbReference type="NCBI Taxonomy" id="104663"/>
    <lineage>
        <taxon>Bacteria</taxon>
        <taxon>Pseudomonadati</taxon>
        <taxon>Bacteroidota</taxon>
        <taxon>Chitinophagia</taxon>
        <taxon>Chitinophagales</taxon>
        <taxon>Chitinophagaceae</taxon>
        <taxon>Chitinophaga</taxon>
    </lineage>
</organism>
<dbReference type="Proteomes" id="UP000199045">
    <property type="component" value="Unassembled WGS sequence"/>
</dbReference>
<dbReference type="PANTHER" id="PTHR46825:SF9">
    <property type="entry name" value="BETA-LACTAMASE-RELATED DOMAIN-CONTAINING PROTEIN"/>
    <property type="match status" value="1"/>
</dbReference>
<accession>A0A1G7MB03</accession>
<protein>
    <submittedName>
        <fullName evidence="3">CubicO group peptidase, beta-lactamase class C family</fullName>
    </submittedName>
</protein>